<dbReference type="GO" id="GO:0005634">
    <property type="term" value="C:nucleus"/>
    <property type="evidence" value="ECO:0007669"/>
    <property type="project" value="TreeGrafter"/>
</dbReference>
<proteinExistence type="inferred from homology"/>
<accession>A0A1L9V3L2</accession>
<dbReference type="STRING" id="1160497.A0A1L9V3L2"/>
<dbReference type="Pfam" id="PF00293">
    <property type="entry name" value="NUDIX"/>
    <property type="match status" value="1"/>
</dbReference>
<reference evidence="5" key="1">
    <citation type="journal article" date="2017" name="Genome Biol.">
        <title>Comparative genomics reveals high biological diversity and specific adaptations in the industrially and medically important fungal genus Aspergillus.</title>
        <authorList>
            <person name="de Vries R.P."/>
            <person name="Riley R."/>
            <person name="Wiebenga A."/>
            <person name="Aguilar-Osorio G."/>
            <person name="Amillis S."/>
            <person name="Uchima C.A."/>
            <person name="Anderluh G."/>
            <person name="Asadollahi M."/>
            <person name="Askin M."/>
            <person name="Barry K."/>
            <person name="Battaglia E."/>
            <person name="Bayram O."/>
            <person name="Benocci T."/>
            <person name="Braus-Stromeyer S.A."/>
            <person name="Caldana C."/>
            <person name="Canovas D."/>
            <person name="Cerqueira G.C."/>
            <person name="Chen F."/>
            <person name="Chen W."/>
            <person name="Choi C."/>
            <person name="Clum A."/>
            <person name="Dos Santos R.A."/>
            <person name="Damasio A.R."/>
            <person name="Diallinas G."/>
            <person name="Emri T."/>
            <person name="Fekete E."/>
            <person name="Flipphi M."/>
            <person name="Freyberg S."/>
            <person name="Gallo A."/>
            <person name="Gournas C."/>
            <person name="Habgood R."/>
            <person name="Hainaut M."/>
            <person name="Harispe M.L."/>
            <person name="Henrissat B."/>
            <person name="Hilden K.S."/>
            <person name="Hope R."/>
            <person name="Hossain A."/>
            <person name="Karabika E."/>
            <person name="Karaffa L."/>
            <person name="Karanyi Z."/>
            <person name="Krasevec N."/>
            <person name="Kuo A."/>
            <person name="Kusch H."/>
            <person name="LaButti K."/>
            <person name="Lagendijk E.L."/>
            <person name="Lapidus A."/>
            <person name="Levasseur A."/>
            <person name="Lindquist E."/>
            <person name="Lipzen A."/>
            <person name="Logrieco A.F."/>
            <person name="MacCabe A."/>
            <person name="Maekelae M.R."/>
            <person name="Malavazi I."/>
            <person name="Melin P."/>
            <person name="Meyer V."/>
            <person name="Mielnichuk N."/>
            <person name="Miskei M."/>
            <person name="Molnar A.P."/>
            <person name="Mule G."/>
            <person name="Ngan C.Y."/>
            <person name="Orejas M."/>
            <person name="Orosz E."/>
            <person name="Ouedraogo J.P."/>
            <person name="Overkamp K.M."/>
            <person name="Park H.-S."/>
            <person name="Perrone G."/>
            <person name="Piumi F."/>
            <person name="Punt P.J."/>
            <person name="Ram A.F."/>
            <person name="Ramon A."/>
            <person name="Rauscher S."/>
            <person name="Record E."/>
            <person name="Riano-Pachon D.M."/>
            <person name="Robert V."/>
            <person name="Roehrig J."/>
            <person name="Ruller R."/>
            <person name="Salamov A."/>
            <person name="Salih N.S."/>
            <person name="Samson R.A."/>
            <person name="Sandor E."/>
            <person name="Sanguinetti M."/>
            <person name="Schuetze T."/>
            <person name="Sepcic K."/>
            <person name="Shelest E."/>
            <person name="Sherlock G."/>
            <person name="Sophianopoulou V."/>
            <person name="Squina F.M."/>
            <person name="Sun H."/>
            <person name="Susca A."/>
            <person name="Todd R.B."/>
            <person name="Tsang A."/>
            <person name="Unkles S.E."/>
            <person name="van de Wiele N."/>
            <person name="van Rossen-Uffink D."/>
            <person name="Oliveira J.V."/>
            <person name="Vesth T.C."/>
            <person name="Visser J."/>
            <person name="Yu J.-H."/>
            <person name="Zhou M."/>
            <person name="Andersen M.R."/>
            <person name="Archer D.B."/>
            <person name="Baker S.E."/>
            <person name="Benoit I."/>
            <person name="Brakhage A.A."/>
            <person name="Braus G.H."/>
            <person name="Fischer R."/>
            <person name="Frisvad J.C."/>
            <person name="Goldman G.H."/>
            <person name="Houbraken J."/>
            <person name="Oakley B."/>
            <person name="Pocsi I."/>
            <person name="Scazzocchio C."/>
            <person name="Seiboth B."/>
            <person name="vanKuyk P.A."/>
            <person name="Wortman J."/>
            <person name="Dyer P.S."/>
            <person name="Grigoriev I.V."/>
        </authorList>
    </citation>
    <scope>NUCLEOTIDE SEQUENCE [LARGE SCALE GENOMIC DNA]</scope>
    <source>
        <strain evidence="5">CBS 516.65</strain>
    </source>
</reference>
<keyword evidence="1 2" id="KW-0378">Hydrolase</keyword>
<dbReference type="EMBL" id="KV878936">
    <property type="protein sequence ID" value="OJJ78481.1"/>
    <property type="molecule type" value="Genomic_DNA"/>
</dbReference>
<evidence type="ECO:0000256" key="2">
    <source>
        <dbReference type="RuleBase" id="RU003476"/>
    </source>
</evidence>
<dbReference type="PANTHER" id="PTHR11839:SF1">
    <property type="entry name" value="ADP-SUGAR PYROPHOSPHATASE"/>
    <property type="match status" value="1"/>
</dbReference>
<evidence type="ECO:0000256" key="1">
    <source>
        <dbReference type="ARBA" id="ARBA00022801"/>
    </source>
</evidence>
<dbReference type="GeneID" id="34465771"/>
<dbReference type="Gene3D" id="3.90.79.10">
    <property type="entry name" value="Nucleoside Triphosphate Pyrophosphohydrolase"/>
    <property type="match status" value="1"/>
</dbReference>
<dbReference type="InterPro" id="IPR020476">
    <property type="entry name" value="Nudix_hydrolase"/>
</dbReference>
<name>A0A1L9V3L2_ASPGL</name>
<dbReference type="AlphaFoldDB" id="A0A1L9V3L2"/>
<evidence type="ECO:0000313" key="5">
    <source>
        <dbReference type="Proteomes" id="UP000184300"/>
    </source>
</evidence>
<gene>
    <name evidence="4" type="ORF">ASPGLDRAFT_70769</name>
</gene>
<dbReference type="PANTHER" id="PTHR11839">
    <property type="entry name" value="UDP/ADP-SUGAR PYROPHOSPHATASE"/>
    <property type="match status" value="1"/>
</dbReference>
<dbReference type="GO" id="GO:0006753">
    <property type="term" value="P:nucleoside phosphate metabolic process"/>
    <property type="evidence" value="ECO:0007669"/>
    <property type="project" value="TreeGrafter"/>
</dbReference>
<dbReference type="PROSITE" id="PS00893">
    <property type="entry name" value="NUDIX_BOX"/>
    <property type="match status" value="1"/>
</dbReference>
<dbReference type="PRINTS" id="PR00502">
    <property type="entry name" value="NUDIXFAMILY"/>
</dbReference>
<feature type="domain" description="Nudix hydrolase" evidence="3">
    <location>
        <begin position="1"/>
        <end position="179"/>
    </location>
</feature>
<dbReference type="GO" id="GO:0019693">
    <property type="term" value="P:ribose phosphate metabolic process"/>
    <property type="evidence" value="ECO:0007669"/>
    <property type="project" value="TreeGrafter"/>
</dbReference>
<keyword evidence="5" id="KW-1185">Reference proteome</keyword>
<comment type="similarity">
    <text evidence="2">Belongs to the Nudix hydrolase family.</text>
</comment>
<organism evidence="4 5">
    <name type="scientific">Aspergillus glaucus CBS 516.65</name>
    <dbReference type="NCBI Taxonomy" id="1160497"/>
    <lineage>
        <taxon>Eukaryota</taxon>
        <taxon>Fungi</taxon>
        <taxon>Dikarya</taxon>
        <taxon>Ascomycota</taxon>
        <taxon>Pezizomycotina</taxon>
        <taxon>Eurotiomycetes</taxon>
        <taxon>Eurotiomycetidae</taxon>
        <taxon>Eurotiales</taxon>
        <taxon>Aspergillaceae</taxon>
        <taxon>Aspergillus</taxon>
        <taxon>Aspergillus subgen. Aspergillus</taxon>
    </lineage>
</organism>
<dbReference type="OrthoDB" id="10249920at2759"/>
<protein>
    <recommendedName>
        <fullName evidence="3">Nudix hydrolase domain-containing protein</fullName>
    </recommendedName>
</protein>
<dbReference type="GO" id="GO:0005829">
    <property type="term" value="C:cytosol"/>
    <property type="evidence" value="ECO:0007669"/>
    <property type="project" value="TreeGrafter"/>
</dbReference>
<dbReference type="PROSITE" id="PS51462">
    <property type="entry name" value="NUDIX"/>
    <property type="match status" value="1"/>
</dbReference>
<dbReference type="SUPFAM" id="SSF55811">
    <property type="entry name" value="Nudix"/>
    <property type="match status" value="1"/>
</dbReference>
<dbReference type="VEuPathDB" id="FungiDB:ASPGLDRAFT_70769"/>
<dbReference type="RefSeq" id="XP_022395179.1">
    <property type="nucleotide sequence ID" value="XM_022549511.1"/>
</dbReference>
<dbReference type="InterPro" id="IPR020084">
    <property type="entry name" value="NUDIX_hydrolase_CS"/>
</dbReference>
<sequence length="192" mass="21401">MPDFKYPMSKILSQGPLNAEEAKWKRLVKTTYLDPNGVQRSWESGEYQKRPAGINSIIGASVVTIFPKSTVIGLPGGMIDAGESPEQAAMRELKEETGYVGVVAESKGNILFNSPSFCNNKFKYIYVDVDLSLPENQEPQPELEEDEFIETFTTPVASLFSDLKRLESEGYTVETRVVAIAEGLEIARRWSL</sequence>
<evidence type="ECO:0000259" key="3">
    <source>
        <dbReference type="PROSITE" id="PS51462"/>
    </source>
</evidence>
<evidence type="ECO:0000313" key="4">
    <source>
        <dbReference type="EMBL" id="OJJ78481.1"/>
    </source>
</evidence>
<dbReference type="InterPro" id="IPR015797">
    <property type="entry name" value="NUDIX_hydrolase-like_dom_sf"/>
</dbReference>
<dbReference type="Proteomes" id="UP000184300">
    <property type="component" value="Unassembled WGS sequence"/>
</dbReference>
<dbReference type="InterPro" id="IPR000086">
    <property type="entry name" value="NUDIX_hydrolase_dom"/>
</dbReference>
<dbReference type="GO" id="GO:0047631">
    <property type="term" value="F:ADP-ribose diphosphatase activity"/>
    <property type="evidence" value="ECO:0007669"/>
    <property type="project" value="TreeGrafter"/>
</dbReference>